<name>A0ABP8M4R9_9BACT</name>
<dbReference type="PANTHER" id="PTHR11878">
    <property type="entry name" value="SODIUM/CALCIUM EXCHANGER"/>
    <property type="match status" value="1"/>
</dbReference>
<dbReference type="SMART" id="SM00237">
    <property type="entry name" value="Calx_beta"/>
    <property type="match status" value="1"/>
</dbReference>
<dbReference type="NCBIfam" id="TIGR04183">
    <property type="entry name" value="Por_Secre_tail"/>
    <property type="match status" value="1"/>
</dbReference>
<keyword evidence="3" id="KW-0106">Calcium</keyword>
<evidence type="ECO:0000256" key="4">
    <source>
        <dbReference type="ARBA" id="ARBA00023065"/>
    </source>
</evidence>
<dbReference type="Pfam" id="PF03160">
    <property type="entry name" value="Calx-beta"/>
    <property type="match status" value="2"/>
</dbReference>
<dbReference type="Gene3D" id="2.60.40.2030">
    <property type="match status" value="2"/>
</dbReference>
<evidence type="ECO:0000256" key="3">
    <source>
        <dbReference type="ARBA" id="ARBA00022837"/>
    </source>
</evidence>
<dbReference type="InterPro" id="IPR003644">
    <property type="entry name" value="Calx_beta"/>
</dbReference>
<dbReference type="Gene3D" id="2.60.40.10">
    <property type="entry name" value="Immunoglobulins"/>
    <property type="match status" value="1"/>
</dbReference>
<dbReference type="PANTHER" id="PTHR11878:SF65">
    <property type="entry name" value="NA_CA-EXCHANGE PROTEIN, ISOFORM G"/>
    <property type="match status" value="1"/>
</dbReference>
<feature type="domain" description="Calx-beta" evidence="5">
    <location>
        <begin position="197"/>
        <end position="292"/>
    </location>
</feature>
<evidence type="ECO:0000259" key="5">
    <source>
        <dbReference type="SMART" id="SM00237"/>
    </source>
</evidence>
<dbReference type="InterPro" id="IPR051171">
    <property type="entry name" value="CaCA"/>
</dbReference>
<evidence type="ECO:0000256" key="2">
    <source>
        <dbReference type="ARBA" id="ARBA00022737"/>
    </source>
</evidence>
<dbReference type="InterPro" id="IPR026444">
    <property type="entry name" value="Secre_tail"/>
</dbReference>
<evidence type="ECO:0000256" key="1">
    <source>
        <dbReference type="ARBA" id="ARBA00022729"/>
    </source>
</evidence>
<keyword evidence="4" id="KW-0406">Ion transport</keyword>
<keyword evidence="7" id="KW-1185">Reference proteome</keyword>
<dbReference type="EMBL" id="BAABEY010000029">
    <property type="protein sequence ID" value="GAA4443249.1"/>
    <property type="molecule type" value="Genomic_DNA"/>
</dbReference>
<comment type="caution">
    <text evidence="6">The sequence shown here is derived from an EMBL/GenBank/DDBJ whole genome shotgun (WGS) entry which is preliminary data.</text>
</comment>
<accession>A0ABP8M4R9</accession>
<protein>
    <recommendedName>
        <fullName evidence="5">Calx-beta domain-containing protein</fullName>
    </recommendedName>
</protein>
<sequence>MIDKLLRSVTPRLKTGYLAVVGLLFLLQAFPAGAQITESFEDEGPAVGESPLRNFSQGGISFTTQGKFVVFGNTGSAYGANGSHYYLHTDNTLTSANGVGGFSITTPATSFHISSFAAYIASDLFGNNPTNGTVTFTANLAAGGTVTENVTINTTNIGSGYDLSNSFTGALNAPITSLTVTLPSGIQYIDLDDIVFTTAPIVSNQYSINDVSTLEGNSGTKTLTFTVSRTQTSSSGSVTATTVDGSASAGTDYAPNSQVINFGVGESSKSFNVTINGDVSLEPNEFFSVNLSAPVNGVILKGTGVGTILDDDSITENFEGETTDSQNFSQNGINFTATGALIISPNGGSVSGGTLDTRIGNGGTPAGTVGTFGITTLATSFNLVSIQIFTSANDGVSAQNGTVTFTGTKADGSGTVTHAAAFSASGNNFTDVNFAGTPFSNIQLTSVSVAISPGLNYLALDNMKFGTNAIVVHQVSIGDAAISEGTGPGNTNMAFTLTRSNNTTAFSVDVALAHVTTSSNDFVSNFPPTTVNFTAGGALTQDITVAVNRDAVAEPNEVFHMVLSNSTNGVAILDGLGVGTINDDDGIIERFEGETPNATTFSENGIAFNSTGHFKVRSSSGLGSGPSNFFLDTGIGNGGTPTGSAGSATITTANTGFKLIAIDAWTSNNDGAEGSQSSAVIKFKGTRTDGGGTVEVDKNISPSGDMPGGWVQNIAFSGTPLENVVLNSLEVIIVSGANYVALDNFSYVTANSDPEIEVVNAADQVIADGSSTPSVEAQTDFGAVCLNGTAPSISYTIKNLATLGALSLTGSPAVTLSGPGASNFSVTTQPAGSVGSGQTTSFTIQLTTGTAGTHDAVVTIANNDLDENPYTFAIRGTVNALPSAVITAASEVCQTADLALSVPSAGAGATYTWGGNGLTASNTNAVVANPVATGTQQYTVSVVAANGCSASSTHSVTVNAANIPASSASVEQVVGPGSMFANSCSFVAKIVPSGNHAVAGLVKASVWVETGPINGLVGRHYEIAPATDPEISTGTVTLYFTQGEFDAYNQTITADFLPSGPASGTTNVQVVRFAGVSDPNDGLPQHYASDVPSYIVPDAVTWDPVLNHWAVTFQVTSGFSGFFIKSASQAMPVTLVSFQGKALSSGENQLNWVTADEEAFSHFEIMRSGDAQSFETIGHVDAAQKQPTQLRAYQFIDTNPRGQTYYRLKMVDIDGSVDFSDIISIRGRAGIPVVGSFYPNPVTQSGSGKIDVYTDRPGVWKIRIFDALGREVHSESRTLPGGLHSITVDQLGKGMNLVHFSDGHTTLVRKVIRD</sequence>
<evidence type="ECO:0000313" key="6">
    <source>
        <dbReference type="EMBL" id="GAA4443249.1"/>
    </source>
</evidence>
<gene>
    <name evidence="6" type="ORF">GCM10023091_31450</name>
</gene>
<evidence type="ECO:0000313" key="7">
    <source>
        <dbReference type="Proteomes" id="UP001501508"/>
    </source>
</evidence>
<reference evidence="7" key="1">
    <citation type="journal article" date="2019" name="Int. J. Syst. Evol. Microbiol.">
        <title>The Global Catalogue of Microorganisms (GCM) 10K type strain sequencing project: providing services to taxonomists for standard genome sequencing and annotation.</title>
        <authorList>
            <consortium name="The Broad Institute Genomics Platform"/>
            <consortium name="The Broad Institute Genome Sequencing Center for Infectious Disease"/>
            <person name="Wu L."/>
            <person name="Ma J."/>
        </authorList>
    </citation>
    <scope>NUCLEOTIDE SEQUENCE [LARGE SCALE GENOMIC DNA]</scope>
    <source>
        <strain evidence="7">JCM 31920</strain>
    </source>
</reference>
<dbReference type="InterPro" id="IPR038081">
    <property type="entry name" value="CalX-like_sf"/>
</dbReference>
<dbReference type="NCBIfam" id="NF012200">
    <property type="entry name" value="choice_anch_D"/>
    <property type="match status" value="1"/>
</dbReference>
<proteinExistence type="predicted"/>
<dbReference type="SUPFAM" id="SSF141072">
    <property type="entry name" value="CalX-like"/>
    <property type="match status" value="2"/>
</dbReference>
<keyword evidence="4" id="KW-0813">Transport</keyword>
<organism evidence="6 7">
    <name type="scientific">Ravibacter arvi</name>
    <dbReference type="NCBI Taxonomy" id="2051041"/>
    <lineage>
        <taxon>Bacteria</taxon>
        <taxon>Pseudomonadati</taxon>
        <taxon>Bacteroidota</taxon>
        <taxon>Cytophagia</taxon>
        <taxon>Cytophagales</taxon>
        <taxon>Spirosomataceae</taxon>
        <taxon>Ravibacter</taxon>
    </lineage>
</organism>
<keyword evidence="1" id="KW-0732">Signal</keyword>
<dbReference type="CDD" id="cd00146">
    <property type="entry name" value="PKD"/>
    <property type="match status" value="1"/>
</dbReference>
<keyword evidence="2" id="KW-0677">Repeat</keyword>
<dbReference type="Proteomes" id="UP001501508">
    <property type="component" value="Unassembled WGS sequence"/>
</dbReference>
<dbReference type="RefSeq" id="WP_345030935.1">
    <property type="nucleotide sequence ID" value="NZ_BAABEY010000029.1"/>
</dbReference>
<dbReference type="InterPro" id="IPR013783">
    <property type="entry name" value="Ig-like_fold"/>
</dbReference>